<dbReference type="InterPro" id="IPR050486">
    <property type="entry name" value="Mannose-1P_guanyltransferase"/>
</dbReference>
<evidence type="ECO:0000313" key="11">
    <source>
        <dbReference type="EMBL" id="RKO84941.1"/>
    </source>
</evidence>
<dbReference type="InterPro" id="IPR056729">
    <property type="entry name" value="GMPPB_C"/>
</dbReference>
<keyword evidence="4 11" id="KW-0808">Transferase</keyword>
<evidence type="ECO:0000256" key="6">
    <source>
        <dbReference type="ARBA" id="ARBA00023134"/>
    </source>
</evidence>
<dbReference type="GO" id="GO:0005525">
    <property type="term" value="F:GTP binding"/>
    <property type="evidence" value="ECO:0007669"/>
    <property type="project" value="UniProtKB-KW"/>
</dbReference>
<evidence type="ECO:0000256" key="8">
    <source>
        <dbReference type="ARBA" id="ARBA00047343"/>
    </source>
</evidence>
<evidence type="ECO:0000256" key="4">
    <source>
        <dbReference type="ARBA" id="ARBA00022679"/>
    </source>
</evidence>
<evidence type="ECO:0000256" key="3">
    <source>
        <dbReference type="ARBA" id="ARBA00012387"/>
    </source>
</evidence>
<dbReference type="Gene3D" id="3.90.550.10">
    <property type="entry name" value="Spore Coat Polysaccharide Biosynthesis Protein SpsA, Chain A"/>
    <property type="match status" value="1"/>
</dbReference>
<dbReference type="InterPro" id="IPR045233">
    <property type="entry name" value="GMPPB_N"/>
</dbReference>
<comment type="pathway">
    <text evidence="1">Nucleotide-sugar biosynthesis; GDP-alpha-D-mannose biosynthesis; GDP-alpha-D-mannose from alpha-D-mannose 1-phosphate (GTP route): step 1/1.</text>
</comment>
<dbReference type="OrthoDB" id="1733332at2759"/>
<organism evidence="11 12">
    <name type="scientific">Blyttiomyces helicus</name>
    <dbReference type="NCBI Taxonomy" id="388810"/>
    <lineage>
        <taxon>Eukaryota</taxon>
        <taxon>Fungi</taxon>
        <taxon>Fungi incertae sedis</taxon>
        <taxon>Chytridiomycota</taxon>
        <taxon>Chytridiomycota incertae sedis</taxon>
        <taxon>Chytridiomycetes</taxon>
        <taxon>Chytridiomycetes incertae sedis</taxon>
        <taxon>Blyttiomyces</taxon>
    </lineage>
</organism>
<keyword evidence="12" id="KW-1185">Reference proteome</keyword>
<dbReference type="Pfam" id="PF00483">
    <property type="entry name" value="NTP_transferase"/>
    <property type="match status" value="1"/>
</dbReference>
<dbReference type="InterPro" id="IPR005835">
    <property type="entry name" value="NTP_transferase_dom"/>
</dbReference>
<evidence type="ECO:0000256" key="2">
    <source>
        <dbReference type="ARBA" id="ARBA00007274"/>
    </source>
</evidence>
<evidence type="ECO:0000259" key="9">
    <source>
        <dbReference type="Pfam" id="PF00483"/>
    </source>
</evidence>
<comment type="catalytic activity">
    <reaction evidence="8">
        <text>alpha-D-mannose 1-phosphate + GTP + H(+) = GDP-alpha-D-mannose + diphosphate</text>
        <dbReference type="Rhea" id="RHEA:15229"/>
        <dbReference type="ChEBI" id="CHEBI:15378"/>
        <dbReference type="ChEBI" id="CHEBI:33019"/>
        <dbReference type="ChEBI" id="CHEBI:37565"/>
        <dbReference type="ChEBI" id="CHEBI:57527"/>
        <dbReference type="ChEBI" id="CHEBI:58409"/>
        <dbReference type="EC" id="2.7.7.13"/>
    </reaction>
</comment>
<evidence type="ECO:0000256" key="1">
    <source>
        <dbReference type="ARBA" id="ARBA00004823"/>
    </source>
</evidence>
<dbReference type="UniPathway" id="UPA00126">
    <property type="reaction ID" value="UER00930"/>
</dbReference>
<dbReference type="Proteomes" id="UP000269721">
    <property type="component" value="Unassembled WGS sequence"/>
</dbReference>
<dbReference type="AlphaFoldDB" id="A0A4P9VYR7"/>
<keyword evidence="6" id="KW-0342">GTP-binding</keyword>
<dbReference type="InterPro" id="IPR029044">
    <property type="entry name" value="Nucleotide-diphossugar_trans"/>
</dbReference>
<name>A0A4P9VYR7_9FUNG</name>
<keyword evidence="7" id="KW-0131">Cell cycle</keyword>
<evidence type="ECO:0000313" key="12">
    <source>
        <dbReference type="Proteomes" id="UP000269721"/>
    </source>
</evidence>
<dbReference type="PANTHER" id="PTHR22572">
    <property type="entry name" value="SUGAR-1-PHOSPHATE GUANYL TRANSFERASE"/>
    <property type="match status" value="1"/>
</dbReference>
<dbReference type="EMBL" id="KZ999571">
    <property type="protein sequence ID" value="RKO84941.1"/>
    <property type="molecule type" value="Genomic_DNA"/>
</dbReference>
<protein>
    <recommendedName>
        <fullName evidence="3">mannose-1-phosphate guanylyltransferase</fullName>
        <ecNumber evidence="3">2.7.7.13</ecNumber>
    </recommendedName>
</protein>
<dbReference type="EC" id="2.7.7.13" evidence="3"/>
<dbReference type="GO" id="GO:0004475">
    <property type="term" value="F:mannose-1-phosphate guanylyltransferase (GTP) activity"/>
    <property type="evidence" value="ECO:0007669"/>
    <property type="project" value="UniProtKB-EC"/>
</dbReference>
<dbReference type="Gene3D" id="2.160.10.10">
    <property type="entry name" value="Hexapeptide repeat proteins"/>
    <property type="match status" value="1"/>
</dbReference>
<reference evidence="12" key="1">
    <citation type="journal article" date="2018" name="Nat. Microbiol.">
        <title>Leveraging single-cell genomics to expand the fungal tree of life.</title>
        <authorList>
            <person name="Ahrendt S.R."/>
            <person name="Quandt C.A."/>
            <person name="Ciobanu D."/>
            <person name="Clum A."/>
            <person name="Salamov A."/>
            <person name="Andreopoulos B."/>
            <person name="Cheng J.F."/>
            <person name="Woyke T."/>
            <person name="Pelin A."/>
            <person name="Henrissat B."/>
            <person name="Reynolds N.K."/>
            <person name="Benny G.L."/>
            <person name="Smith M.E."/>
            <person name="James T.Y."/>
            <person name="Grigoriev I.V."/>
        </authorList>
    </citation>
    <scope>NUCLEOTIDE SEQUENCE [LARGE SCALE GENOMIC DNA]</scope>
</reference>
<accession>A0A4P9VYR7</accession>
<feature type="domain" description="Nucleotidyl transferase" evidence="9">
    <location>
        <begin position="2"/>
        <end position="233"/>
    </location>
</feature>
<dbReference type="SUPFAM" id="SSF53448">
    <property type="entry name" value="Nucleotide-diphospho-sugar transferases"/>
    <property type="match status" value="1"/>
</dbReference>
<feature type="domain" description="Mannose-1-phosphate guanyltransferase C-terminal" evidence="10">
    <location>
        <begin position="250"/>
        <end position="359"/>
    </location>
</feature>
<dbReference type="FunFam" id="3.90.550.10:FF:000013">
    <property type="entry name" value="mannose-1-phosphate guanyltransferase beta"/>
    <property type="match status" value="1"/>
</dbReference>
<evidence type="ECO:0000256" key="7">
    <source>
        <dbReference type="ARBA" id="ARBA00023306"/>
    </source>
</evidence>
<evidence type="ECO:0000259" key="10">
    <source>
        <dbReference type="Pfam" id="PF25087"/>
    </source>
</evidence>
<evidence type="ECO:0000256" key="5">
    <source>
        <dbReference type="ARBA" id="ARBA00022741"/>
    </source>
</evidence>
<dbReference type="CDD" id="cd06425">
    <property type="entry name" value="M1P_guanylylT_B_like_N"/>
    <property type="match status" value="1"/>
</dbReference>
<proteinExistence type="inferred from homology"/>
<comment type="similarity">
    <text evidence="2">Belongs to the transferase hexapeptide repeat family.</text>
</comment>
<sequence length="360" mass="39148">MKALILVGGFGTRLRPLTFSKPKPLVDFANRPMILHQIEALVAVGVTDIVLAVNYQPEVMVDAMLKVEEQFNVKIHFSIEPEPLGTAGPLKLAQAVLSKDNDPFFVLNSDVICEFPFRKLLEFHRAHGAEGTLMTTPVEDPSKYGVVCLKPGSTQIAKFVEKPKEFVGNQINAGIYIFNPAVLDRIENRPMSIEKEVFPQMAADGQIHSTPLEGFWADVGQPKDFLSGTSLYLESVRKNFPSTLASGSHIVGNVLQDPSAKVGSGCKIGPDVVIGPGVVIGDGVRLERVVVMKGGIVRDNALVRNSIVGWFSSVGRWARLDETTVLGEDVHVADEVFVRGGSVLPHKSVSKNIMEPSIVM</sequence>
<gene>
    <name evidence="11" type="ORF">BDK51DRAFT_23477</name>
</gene>
<dbReference type="GO" id="GO:0009298">
    <property type="term" value="P:GDP-mannose biosynthetic process"/>
    <property type="evidence" value="ECO:0007669"/>
    <property type="project" value="UniProtKB-UniPathway"/>
</dbReference>
<dbReference type="Pfam" id="PF25087">
    <property type="entry name" value="GMPPB_C"/>
    <property type="match status" value="1"/>
</dbReference>
<keyword evidence="5" id="KW-0547">Nucleotide-binding</keyword>